<feature type="compositionally biased region" description="Basic and acidic residues" evidence="1">
    <location>
        <begin position="45"/>
        <end position="65"/>
    </location>
</feature>
<proteinExistence type="predicted"/>
<organism evidence="2 3">
    <name type="scientific">Sordaria macrospora</name>
    <dbReference type="NCBI Taxonomy" id="5147"/>
    <lineage>
        <taxon>Eukaryota</taxon>
        <taxon>Fungi</taxon>
        <taxon>Dikarya</taxon>
        <taxon>Ascomycota</taxon>
        <taxon>Pezizomycotina</taxon>
        <taxon>Sordariomycetes</taxon>
        <taxon>Sordariomycetidae</taxon>
        <taxon>Sordariales</taxon>
        <taxon>Sordariaceae</taxon>
        <taxon>Sordaria</taxon>
    </lineage>
</organism>
<dbReference type="VEuPathDB" id="FungiDB:SMAC_05280"/>
<dbReference type="EMBL" id="NMPR01000123">
    <property type="protein sequence ID" value="KAA8629828.1"/>
    <property type="molecule type" value="Genomic_DNA"/>
</dbReference>
<feature type="region of interest" description="Disordered" evidence="1">
    <location>
        <begin position="119"/>
        <end position="170"/>
    </location>
</feature>
<evidence type="ECO:0000313" key="3">
    <source>
        <dbReference type="Proteomes" id="UP000433876"/>
    </source>
</evidence>
<gene>
    <name evidence="2" type="ORF">SMACR_05280</name>
</gene>
<evidence type="ECO:0000313" key="2">
    <source>
        <dbReference type="EMBL" id="KAA8629828.1"/>
    </source>
</evidence>
<feature type="compositionally biased region" description="Polar residues" evidence="1">
    <location>
        <begin position="144"/>
        <end position="170"/>
    </location>
</feature>
<dbReference type="AlphaFoldDB" id="A0A8S8ZKP9"/>
<feature type="region of interest" description="Disordered" evidence="1">
    <location>
        <begin position="30"/>
        <end position="65"/>
    </location>
</feature>
<reference evidence="2 3" key="1">
    <citation type="submission" date="2017-07" db="EMBL/GenBank/DDBJ databases">
        <title>Genome sequence of the Sordaria macrospora wild type strain R19027.</title>
        <authorList>
            <person name="Nowrousian M."/>
            <person name="Teichert I."/>
            <person name="Kueck U."/>
        </authorList>
    </citation>
    <scope>NUCLEOTIDE SEQUENCE [LARGE SCALE GENOMIC DNA]</scope>
    <source>
        <strain evidence="2 3">R19027</strain>
        <tissue evidence="2">Mycelium</tissue>
    </source>
</reference>
<dbReference type="Proteomes" id="UP000433876">
    <property type="component" value="Unassembled WGS sequence"/>
</dbReference>
<comment type="caution">
    <text evidence="2">The sequence shown here is derived from an EMBL/GenBank/DDBJ whole genome shotgun (WGS) entry which is preliminary data.</text>
</comment>
<name>A0A8S8ZKP9_SORMA</name>
<sequence>MFTSPTPCSNNLCFKSQKYLLKEVSLLREQNEEQHEQTKGMVQQRKREVEDRHSSSVNPRSHDDLKEEIAQLKDTIENLEQEATPNGPSMRYIMKEDVRLETELMSRVRENESLGERLGVTKGKSKMHTGQEGQPSLEEYTHRGNGTRNLPEQFGDSASQPKRIPNTQAV</sequence>
<protein>
    <submittedName>
        <fullName evidence="2">Uncharacterized protein</fullName>
    </submittedName>
</protein>
<accession>A0A8S8ZKP9</accession>
<evidence type="ECO:0000256" key="1">
    <source>
        <dbReference type="SAM" id="MobiDB-lite"/>
    </source>
</evidence>